<protein>
    <recommendedName>
        <fullName evidence="5">biotin--[biotin carboxyl-carrier protein] ligase</fullName>
        <ecNumber evidence="5">6.3.4.15</ecNumber>
    </recommendedName>
</protein>
<dbReference type="GO" id="GO:0005737">
    <property type="term" value="C:cytoplasm"/>
    <property type="evidence" value="ECO:0007669"/>
    <property type="project" value="TreeGrafter"/>
</dbReference>
<dbReference type="Gene3D" id="2.30.30.100">
    <property type="match status" value="1"/>
</dbReference>
<keyword evidence="4" id="KW-0092">Biotin</keyword>
<keyword evidence="3" id="KW-0067">ATP-binding</keyword>
<organism evidence="8 9">
    <name type="scientific">Bordetella ansorpii</name>
    <dbReference type="NCBI Taxonomy" id="288768"/>
    <lineage>
        <taxon>Bacteria</taxon>
        <taxon>Pseudomonadati</taxon>
        <taxon>Pseudomonadota</taxon>
        <taxon>Betaproteobacteria</taxon>
        <taxon>Burkholderiales</taxon>
        <taxon>Alcaligenaceae</taxon>
        <taxon>Bordetella</taxon>
    </lineage>
</organism>
<keyword evidence="2" id="KW-0547">Nucleotide-binding</keyword>
<keyword evidence="9" id="KW-1185">Reference proteome</keyword>
<dbReference type="AlphaFoldDB" id="A0A157S9R1"/>
<evidence type="ECO:0000256" key="3">
    <source>
        <dbReference type="ARBA" id="ARBA00022840"/>
    </source>
</evidence>
<evidence type="ECO:0000256" key="2">
    <source>
        <dbReference type="ARBA" id="ARBA00022741"/>
    </source>
</evidence>
<name>A0A157S9R1_9BORD</name>
<dbReference type="SUPFAM" id="SSF50037">
    <property type="entry name" value="C-terminal domain of transcriptional repressors"/>
    <property type="match status" value="1"/>
</dbReference>
<dbReference type="Gene3D" id="3.30.930.10">
    <property type="entry name" value="Bira Bifunctional Protein, Domain 2"/>
    <property type="match status" value="1"/>
</dbReference>
<dbReference type="EMBL" id="FKIF01000002">
    <property type="protein sequence ID" value="SAI67155.1"/>
    <property type="molecule type" value="Genomic_DNA"/>
</dbReference>
<dbReference type="GO" id="GO:0004077">
    <property type="term" value="F:biotin--[biotin carboxyl-carrier protein] ligase activity"/>
    <property type="evidence" value="ECO:0007669"/>
    <property type="project" value="UniProtKB-EC"/>
</dbReference>
<dbReference type="SUPFAM" id="SSF55681">
    <property type="entry name" value="Class II aaRS and biotin synthetases"/>
    <property type="match status" value="1"/>
</dbReference>
<evidence type="ECO:0000256" key="5">
    <source>
        <dbReference type="ARBA" id="ARBA00024227"/>
    </source>
</evidence>
<dbReference type="CDD" id="cd16442">
    <property type="entry name" value="BPL"/>
    <property type="match status" value="1"/>
</dbReference>
<dbReference type="Pfam" id="PF03099">
    <property type="entry name" value="BPL_LplA_LipB"/>
    <property type="match status" value="1"/>
</dbReference>
<proteinExistence type="predicted"/>
<dbReference type="STRING" id="288768.SAMEA3906486_01354"/>
<evidence type="ECO:0000256" key="6">
    <source>
        <dbReference type="ARBA" id="ARBA00047846"/>
    </source>
</evidence>
<comment type="catalytic activity">
    <reaction evidence="6">
        <text>biotin + L-lysyl-[protein] + ATP = N(6)-biotinyl-L-lysyl-[protein] + AMP + diphosphate + H(+)</text>
        <dbReference type="Rhea" id="RHEA:11756"/>
        <dbReference type="Rhea" id="RHEA-COMP:9752"/>
        <dbReference type="Rhea" id="RHEA-COMP:10505"/>
        <dbReference type="ChEBI" id="CHEBI:15378"/>
        <dbReference type="ChEBI" id="CHEBI:29969"/>
        <dbReference type="ChEBI" id="CHEBI:30616"/>
        <dbReference type="ChEBI" id="CHEBI:33019"/>
        <dbReference type="ChEBI" id="CHEBI:57586"/>
        <dbReference type="ChEBI" id="CHEBI:83144"/>
        <dbReference type="ChEBI" id="CHEBI:456215"/>
        <dbReference type="EC" id="6.3.4.15"/>
    </reaction>
</comment>
<dbReference type="InterPro" id="IPR004143">
    <property type="entry name" value="BPL_LPL_catalytic"/>
</dbReference>
<dbReference type="GO" id="GO:0005524">
    <property type="term" value="F:ATP binding"/>
    <property type="evidence" value="ECO:0007669"/>
    <property type="project" value="UniProtKB-KW"/>
</dbReference>
<gene>
    <name evidence="8" type="primary">birA</name>
    <name evidence="8" type="ORF">SAMEA3906486_01354</name>
</gene>
<evidence type="ECO:0000256" key="1">
    <source>
        <dbReference type="ARBA" id="ARBA00022598"/>
    </source>
</evidence>
<dbReference type="InterPro" id="IPR008988">
    <property type="entry name" value="Transcriptional_repressor_C"/>
</dbReference>
<dbReference type="PROSITE" id="PS51733">
    <property type="entry name" value="BPL_LPL_CATALYTIC"/>
    <property type="match status" value="1"/>
</dbReference>
<dbReference type="InterPro" id="IPR045864">
    <property type="entry name" value="aa-tRNA-synth_II/BPL/LPL"/>
</dbReference>
<evidence type="ECO:0000313" key="8">
    <source>
        <dbReference type="EMBL" id="SAI67155.1"/>
    </source>
</evidence>
<sequence length="284" mass="29376">MSVQAFTADLPAPDAFARTLSDRLPAFRHVEWLDRIGNTNTDLLARTRNAPSGDKPWLLGAHVQENGRGRAGRPWKSRPGATLVFSCAFDVYLPPAALPALSPLAGMAICEGLRGLAGAAAPDVCVKWPNDVLWRDGKLVGVLIESSRNAGGPEAGHTVIAGVGVNLRDAAELSRALERQVADWSQIAEASGVTGVGAADVVCAVACALHDTFSQAASLLAGAFPARYAQVDALGGRAVNVLDQGAVLNSGVARGVDAQGRLLVATPTGVLPITVGEISIRPQA</sequence>
<evidence type="ECO:0000259" key="7">
    <source>
        <dbReference type="PROSITE" id="PS51733"/>
    </source>
</evidence>
<dbReference type="PANTHER" id="PTHR12835:SF5">
    <property type="entry name" value="BIOTIN--PROTEIN LIGASE"/>
    <property type="match status" value="1"/>
</dbReference>
<dbReference type="Pfam" id="PF02237">
    <property type="entry name" value="BPL_C"/>
    <property type="match status" value="1"/>
</dbReference>
<feature type="domain" description="BPL/LPL catalytic" evidence="7">
    <location>
        <begin position="25"/>
        <end position="217"/>
    </location>
</feature>
<evidence type="ECO:0000313" key="9">
    <source>
        <dbReference type="Proteomes" id="UP000076848"/>
    </source>
</evidence>
<dbReference type="RefSeq" id="WP_066124949.1">
    <property type="nucleotide sequence ID" value="NZ_FKIF01000002.1"/>
</dbReference>
<reference evidence="8 9" key="1">
    <citation type="submission" date="2016-04" db="EMBL/GenBank/DDBJ databases">
        <authorList>
            <consortium name="Pathogen Informatics"/>
        </authorList>
    </citation>
    <scope>NUCLEOTIDE SEQUENCE [LARGE SCALE GENOMIC DNA]</scope>
    <source>
        <strain evidence="8 9">H050680373</strain>
    </source>
</reference>
<evidence type="ECO:0000256" key="4">
    <source>
        <dbReference type="ARBA" id="ARBA00023267"/>
    </source>
</evidence>
<dbReference type="OrthoDB" id="9807064at2"/>
<keyword evidence="1 8" id="KW-0436">Ligase</keyword>
<dbReference type="NCBIfam" id="TIGR00121">
    <property type="entry name" value="birA_ligase"/>
    <property type="match status" value="1"/>
</dbReference>
<accession>A0A157S9R1</accession>
<dbReference type="InterPro" id="IPR003142">
    <property type="entry name" value="BPL_C"/>
</dbReference>
<dbReference type="EC" id="6.3.4.15" evidence="5"/>
<dbReference type="Proteomes" id="UP000076848">
    <property type="component" value="Unassembled WGS sequence"/>
</dbReference>
<dbReference type="InterPro" id="IPR004408">
    <property type="entry name" value="Biotin_CoA_COase_ligase"/>
</dbReference>
<dbReference type="PANTHER" id="PTHR12835">
    <property type="entry name" value="BIOTIN PROTEIN LIGASE"/>
    <property type="match status" value="1"/>
</dbReference>